<feature type="signal peptide" evidence="1">
    <location>
        <begin position="1"/>
        <end position="22"/>
    </location>
</feature>
<feature type="chain" id="PRO_5027041134" evidence="1">
    <location>
        <begin position="23"/>
        <end position="249"/>
    </location>
</feature>
<organism evidence="4 5">
    <name type="scientific">Escherichia coli</name>
    <dbReference type="NCBI Taxonomy" id="562"/>
    <lineage>
        <taxon>Bacteria</taxon>
        <taxon>Pseudomonadati</taxon>
        <taxon>Pseudomonadota</taxon>
        <taxon>Gammaproteobacteria</taxon>
        <taxon>Enterobacterales</taxon>
        <taxon>Enterobacteriaceae</taxon>
        <taxon>Escherichia</taxon>
    </lineage>
</organism>
<evidence type="ECO:0000259" key="2">
    <source>
        <dbReference type="Pfam" id="PF06251"/>
    </source>
</evidence>
<name>A0A6N9S4Z1_ECOLX</name>
<evidence type="ECO:0000313" key="5">
    <source>
        <dbReference type="Proteomes" id="UP000471490"/>
    </source>
</evidence>
<gene>
    <name evidence="4" type="ORF">FPI65_05845</name>
</gene>
<dbReference type="InterPro" id="IPR046459">
    <property type="entry name" value="Caps_syn_GfcC_N"/>
</dbReference>
<comment type="caution">
    <text evidence="4">The sequence shown here is derived from an EMBL/GenBank/DDBJ whole genome shotgun (WGS) entry which is preliminary data.</text>
</comment>
<evidence type="ECO:0000313" key="4">
    <source>
        <dbReference type="EMBL" id="NDR90826.1"/>
    </source>
</evidence>
<dbReference type="Gene3D" id="6.10.250.2280">
    <property type="match status" value="1"/>
</dbReference>
<feature type="domain" description="Capsule biosynthesis GfcC-like N-terminal" evidence="3">
    <location>
        <begin position="22"/>
        <end position="146"/>
    </location>
</feature>
<feature type="domain" description="Capsule biosynthesis GfcC-like C-terminal" evidence="2">
    <location>
        <begin position="159"/>
        <end position="247"/>
    </location>
</feature>
<dbReference type="Gene3D" id="3.10.20.700">
    <property type="match status" value="2"/>
</dbReference>
<evidence type="ECO:0000256" key="1">
    <source>
        <dbReference type="SAM" id="SignalP"/>
    </source>
</evidence>
<dbReference type="Pfam" id="PF20616">
    <property type="entry name" value="Caps_syn_GfcC_N"/>
    <property type="match status" value="1"/>
</dbReference>
<accession>A0A6N9S4Z1</accession>
<dbReference type="Gene3D" id="3.10.560.10">
    <property type="entry name" value="Outer membrane lipoprotein wza domain like"/>
    <property type="match status" value="1"/>
</dbReference>
<dbReference type="EMBL" id="VLTB01000092">
    <property type="protein sequence ID" value="NDR90826.1"/>
    <property type="molecule type" value="Genomic_DNA"/>
</dbReference>
<dbReference type="RefSeq" id="WP_032294009.1">
    <property type="nucleotide sequence ID" value="NZ_BFRS01000023.1"/>
</dbReference>
<dbReference type="Proteomes" id="UP000471490">
    <property type="component" value="Unassembled WGS sequence"/>
</dbReference>
<proteinExistence type="predicted"/>
<dbReference type="AlphaFoldDB" id="A0A6N9S4Z1"/>
<sequence>MNKLQSYFIASVLYVMTPHAFAQGTVTIYLPGEQQTLSVGPVENVVQLVTQPQLRDRLWWPGALLTDSAAKAKALKDYQHVMAQLASWEAEADDDVAATIKSVRQQLLNLNITGRLPVKLDPDFVRVDENSNPPLVGDYTLYTVQRPVTITLLGAVSGAGQLPWQAGRSVTDYLQDHPRLAGADKNNVMVITPEGETVVAPVALWNKRHVEPPPGSQLWLGFSAHVLPEKYADLNDQIVSVLTQRVPDR</sequence>
<dbReference type="Pfam" id="PF06251">
    <property type="entry name" value="Caps_syn_GfcC_C"/>
    <property type="match status" value="1"/>
</dbReference>
<reference evidence="4 5" key="1">
    <citation type="journal article" date="2020" name="Int. J. Nanomedicine">
        <title>Consequences Of Long-Term Bacteria's Exposure To Silver Nanoformulations With Different PhysicoChemical Properties.</title>
        <authorList>
            <person name="Kedziora A."/>
            <person name="Wernecki M."/>
            <person name="Korzekwa K."/>
            <person name="Speruda M."/>
            <person name="Gerasymchuk Y."/>
            <person name="Lukowiak A."/>
            <person name="Bugla-Ploskonska G."/>
        </authorList>
    </citation>
    <scope>NUCLEOTIDE SEQUENCE [LARGE SCALE GENOMIC DNA]</scope>
    <source>
        <strain evidence="4 5">ATCC 11230</strain>
    </source>
</reference>
<dbReference type="InterPro" id="IPR010425">
    <property type="entry name" value="Caps_synth_GfcC-like_C"/>
</dbReference>
<keyword evidence="1" id="KW-0732">Signal</keyword>
<evidence type="ECO:0000259" key="3">
    <source>
        <dbReference type="Pfam" id="PF20616"/>
    </source>
</evidence>
<protein>
    <submittedName>
        <fullName evidence="4">Uncharacterized protein</fullName>
    </submittedName>
</protein>